<evidence type="ECO:0000313" key="3">
    <source>
        <dbReference type="Proteomes" id="UP001279642"/>
    </source>
</evidence>
<feature type="region of interest" description="Disordered" evidence="1">
    <location>
        <begin position="74"/>
        <end position="109"/>
    </location>
</feature>
<sequence>MTTVFRNYSSSEALQSDRSSGDRLRHRQKVREAIRDNIADIVAEQSIIGRSRDTIIKVPLRGIKEYRFVYGDNSNRAGQGNGDSQPGQVVGRSQQEGEGIGKAGDRPGVDYYETDVTLEELVDMMFEDLELPDLERKALRETISHSATKRKGYRKVGIHVQLDKRRTVLSRIRRKVATGTEGEEAPEGAELEQGEGLEQREGRARFPFIQGDLRFRRRTEDVDYESNAVVLCLMDTSGSMDTMKKYLARSFFFLLYQFVRTRYQHVELVFIAHDAEAREVSEEDFFHKGESGGTLISSAYAKALEVIDQRYHPSLWNVYAFHCSDGDNMSSDNPQALKLAAQLCKTCNLFGYGEIKPNSGYRESDAMIAVFRDLEADNFQAVRIGDKSDIWAGFKSFLTKDKATANPTG</sequence>
<reference evidence="2 3" key="1">
    <citation type="journal article" date="2016" name="Antonie Van Leeuwenhoek">
        <title>Dongia soli sp. nov., isolated from soil from Dokdo, Korea.</title>
        <authorList>
            <person name="Kim D.U."/>
            <person name="Lee H."/>
            <person name="Kim H."/>
            <person name="Kim S.G."/>
            <person name="Ka J.O."/>
        </authorList>
    </citation>
    <scope>NUCLEOTIDE SEQUENCE [LARGE SCALE GENOMIC DNA]</scope>
    <source>
        <strain evidence="2 3">D78</strain>
    </source>
</reference>
<comment type="caution">
    <text evidence="2">The sequence shown here is derived from an EMBL/GenBank/DDBJ whole genome shotgun (WGS) entry which is preliminary data.</text>
</comment>
<feature type="region of interest" description="Disordered" evidence="1">
    <location>
        <begin position="177"/>
        <end position="198"/>
    </location>
</feature>
<feature type="compositionally biased region" description="Polar residues" evidence="1">
    <location>
        <begin position="1"/>
        <end position="18"/>
    </location>
</feature>
<dbReference type="SUPFAM" id="SSF53300">
    <property type="entry name" value="vWA-like"/>
    <property type="match status" value="1"/>
</dbReference>
<keyword evidence="3" id="KW-1185">Reference proteome</keyword>
<dbReference type="PANTHER" id="PTHR30510">
    <property type="entry name" value="UPF0229 PROTEIN YEAH"/>
    <property type="match status" value="1"/>
</dbReference>
<dbReference type="RefSeq" id="WP_320507111.1">
    <property type="nucleotide sequence ID" value="NZ_JAXCLW010000001.1"/>
</dbReference>
<evidence type="ECO:0000256" key="1">
    <source>
        <dbReference type="SAM" id="MobiDB-lite"/>
    </source>
</evidence>
<dbReference type="Proteomes" id="UP001279642">
    <property type="component" value="Unassembled WGS sequence"/>
</dbReference>
<dbReference type="InterPro" id="IPR036465">
    <property type="entry name" value="vWFA_dom_sf"/>
</dbReference>
<feature type="compositionally biased region" description="Polar residues" evidence="1">
    <location>
        <begin position="74"/>
        <end position="96"/>
    </location>
</feature>
<evidence type="ECO:0000313" key="2">
    <source>
        <dbReference type="EMBL" id="MDY0882079.1"/>
    </source>
</evidence>
<dbReference type="PANTHER" id="PTHR30510:SF2">
    <property type="entry name" value="UPF0229 PROTEIN YEAH"/>
    <property type="match status" value="1"/>
</dbReference>
<dbReference type="EMBL" id="JAXCLW010000001">
    <property type="protein sequence ID" value="MDY0882079.1"/>
    <property type="molecule type" value="Genomic_DNA"/>
</dbReference>
<dbReference type="CDD" id="cd00198">
    <property type="entry name" value="vWFA"/>
    <property type="match status" value="1"/>
</dbReference>
<name>A0ABU5E7R3_9PROT</name>
<feature type="region of interest" description="Disordered" evidence="1">
    <location>
        <begin position="1"/>
        <end position="26"/>
    </location>
</feature>
<organism evidence="2 3">
    <name type="scientific">Dongia soli</name>
    <dbReference type="NCBI Taxonomy" id="600628"/>
    <lineage>
        <taxon>Bacteria</taxon>
        <taxon>Pseudomonadati</taxon>
        <taxon>Pseudomonadota</taxon>
        <taxon>Alphaproteobacteria</taxon>
        <taxon>Rhodospirillales</taxon>
        <taxon>Dongiaceae</taxon>
        <taxon>Dongia</taxon>
    </lineage>
</organism>
<protein>
    <submittedName>
        <fullName evidence="2">DUF444 family protein</fullName>
    </submittedName>
</protein>
<gene>
    <name evidence="2" type="ORF">SMD27_04425</name>
</gene>
<proteinExistence type="predicted"/>
<feature type="compositionally biased region" description="Acidic residues" evidence="1">
    <location>
        <begin position="181"/>
        <end position="195"/>
    </location>
</feature>
<dbReference type="InterPro" id="IPR006698">
    <property type="entry name" value="UPF0229"/>
</dbReference>
<dbReference type="Pfam" id="PF04285">
    <property type="entry name" value="DUF444"/>
    <property type="match status" value="1"/>
</dbReference>
<accession>A0ABU5E7R3</accession>